<reference evidence="1" key="1">
    <citation type="submission" date="2018-02" db="EMBL/GenBank/DDBJ databases">
        <title>Rhizophora mucronata_Transcriptome.</title>
        <authorList>
            <person name="Meera S.P."/>
            <person name="Sreeshan A."/>
            <person name="Augustine A."/>
        </authorList>
    </citation>
    <scope>NUCLEOTIDE SEQUENCE</scope>
    <source>
        <tissue evidence="1">Leaf</tissue>
    </source>
</reference>
<accession>A0A2P2Q7J1</accession>
<dbReference type="EMBL" id="GGEC01082469">
    <property type="protein sequence ID" value="MBX62953.1"/>
    <property type="molecule type" value="Transcribed_RNA"/>
</dbReference>
<protein>
    <submittedName>
        <fullName evidence="1">Uncharacterized protein</fullName>
    </submittedName>
</protein>
<dbReference type="AlphaFoldDB" id="A0A2P2Q7J1"/>
<name>A0A2P2Q7J1_RHIMU</name>
<sequence length="28" mass="3559">MQHCPYSCYCVWRLLAFFICWKLHMEHL</sequence>
<organism evidence="1">
    <name type="scientific">Rhizophora mucronata</name>
    <name type="common">Asiatic mangrove</name>
    <dbReference type="NCBI Taxonomy" id="61149"/>
    <lineage>
        <taxon>Eukaryota</taxon>
        <taxon>Viridiplantae</taxon>
        <taxon>Streptophyta</taxon>
        <taxon>Embryophyta</taxon>
        <taxon>Tracheophyta</taxon>
        <taxon>Spermatophyta</taxon>
        <taxon>Magnoliopsida</taxon>
        <taxon>eudicotyledons</taxon>
        <taxon>Gunneridae</taxon>
        <taxon>Pentapetalae</taxon>
        <taxon>rosids</taxon>
        <taxon>fabids</taxon>
        <taxon>Malpighiales</taxon>
        <taxon>Rhizophoraceae</taxon>
        <taxon>Rhizophora</taxon>
    </lineage>
</organism>
<evidence type="ECO:0000313" key="1">
    <source>
        <dbReference type="EMBL" id="MBX62953.1"/>
    </source>
</evidence>
<proteinExistence type="predicted"/>